<dbReference type="GO" id="GO:0006629">
    <property type="term" value="P:lipid metabolic process"/>
    <property type="evidence" value="ECO:0007669"/>
    <property type="project" value="InterPro"/>
</dbReference>
<dbReference type="PANTHER" id="PTHR46211">
    <property type="entry name" value="GLYCEROPHOSPHORYL DIESTER PHOSPHODIESTERASE"/>
    <property type="match status" value="1"/>
</dbReference>
<dbReference type="RefSeq" id="WP_087444800.1">
    <property type="nucleotide sequence ID" value="NZ_CABMNB010000047.1"/>
</dbReference>
<dbReference type="Proteomes" id="UP000315377">
    <property type="component" value="Chromosome"/>
</dbReference>
<protein>
    <submittedName>
        <fullName evidence="3">Glycerophosphodiester phosphodiesterase</fullName>
    </submittedName>
</protein>
<dbReference type="InterPro" id="IPR030395">
    <property type="entry name" value="GP_PDE_dom"/>
</dbReference>
<dbReference type="PROSITE" id="PS51704">
    <property type="entry name" value="GP_PDE"/>
    <property type="match status" value="1"/>
</dbReference>
<reference evidence="3 4" key="1">
    <citation type="submission" date="2019-07" db="EMBL/GenBank/DDBJ databases">
        <title>Paenibacillus thiaminolyticus NRRL B-4156.</title>
        <authorList>
            <person name="Hehnly C."/>
            <person name="Zhang L."/>
        </authorList>
    </citation>
    <scope>NUCLEOTIDE SEQUENCE [LARGE SCALE GENOMIC DNA]</scope>
    <source>
        <strain evidence="3 4">NRRL B-4156</strain>
    </source>
</reference>
<evidence type="ECO:0000313" key="2">
    <source>
        <dbReference type="EMBL" id="MCY9607629.1"/>
    </source>
</evidence>
<keyword evidence="5" id="KW-1185">Reference proteome</keyword>
<dbReference type="PANTHER" id="PTHR46211:SF14">
    <property type="entry name" value="GLYCEROPHOSPHODIESTER PHOSPHODIESTERASE"/>
    <property type="match status" value="1"/>
</dbReference>
<dbReference type="GO" id="GO:0008081">
    <property type="term" value="F:phosphoric diester hydrolase activity"/>
    <property type="evidence" value="ECO:0007669"/>
    <property type="project" value="InterPro"/>
</dbReference>
<dbReference type="InterPro" id="IPR017946">
    <property type="entry name" value="PLC-like_Pdiesterase_TIM-brl"/>
</dbReference>
<evidence type="ECO:0000313" key="4">
    <source>
        <dbReference type="Proteomes" id="UP000315377"/>
    </source>
</evidence>
<dbReference type="EMBL" id="CP041405">
    <property type="protein sequence ID" value="QDM44028.1"/>
    <property type="molecule type" value="Genomic_DNA"/>
</dbReference>
<dbReference type="GeneID" id="76996563"/>
<dbReference type="Pfam" id="PF03009">
    <property type="entry name" value="GDPD"/>
    <property type="match status" value="1"/>
</dbReference>
<dbReference type="Proteomes" id="UP001209276">
    <property type="component" value="Unassembled WGS sequence"/>
</dbReference>
<dbReference type="PROSITE" id="PS50007">
    <property type="entry name" value="PIPLC_X_DOMAIN"/>
    <property type="match status" value="1"/>
</dbReference>
<evidence type="ECO:0000259" key="1">
    <source>
        <dbReference type="PROSITE" id="PS51704"/>
    </source>
</evidence>
<dbReference type="Gene3D" id="3.20.20.190">
    <property type="entry name" value="Phosphatidylinositol (PI) phosphodiesterase"/>
    <property type="match status" value="1"/>
</dbReference>
<organism evidence="3 4">
    <name type="scientific">Paenibacillus thiaminolyticus</name>
    <name type="common">Bacillus thiaminolyticus</name>
    <dbReference type="NCBI Taxonomy" id="49283"/>
    <lineage>
        <taxon>Bacteria</taxon>
        <taxon>Bacillati</taxon>
        <taxon>Bacillota</taxon>
        <taxon>Bacilli</taxon>
        <taxon>Bacillales</taxon>
        <taxon>Paenibacillaceae</taxon>
        <taxon>Paenibacillus</taxon>
    </lineage>
</organism>
<proteinExistence type="predicted"/>
<gene>
    <name evidence="3" type="ORF">FLT43_11360</name>
    <name evidence="2" type="ORF">M5W83_10760</name>
</gene>
<evidence type="ECO:0000313" key="5">
    <source>
        <dbReference type="Proteomes" id="UP001209276"/>
    </source>
</evidence>
<dbReference type="AlphaFoldDB" id="A0AAP9DU87"/>
<feature type="domain" description="GP-PDE" evidence="1">
    <location>
        <begin position="10"/>
        <end position="244"/>
    </location>
</feature>
<name>A0AAP9DU87_PANTH</name>
<accession>A0AAP9DU87</accession>
<sequence>MTVPLHTSPVEIVAHRGYAALFPENTMIAFRRALDMGADALEIDVHHSAEGVPVVIHDDTLDRTTDRSGPVRSKSVGELQKADAGIKFHPDYAGSGIPLLEEVLALLSEGRAGLQLELKEHINEQEAAGLLHLLDTYKLTERTMIISFHVDNLRLIRSLHPAIEVGWLSDKLVDLDILTGLGHAALLLQYRAVLNHPDIVATAREKGFSLAAWTIRDEADARKLYDLGVRRITTDIPLKGVLPASASE</sequence>
<dbReference type="EMBL" id="JAMDMM010000021">
    <property type="protein sequence ID" value="MCY9607629.1"/>
    <property type="molecule type" value="Genomic_DNA"/>
</dbReference>
<evidence type="ECO:0000313" key="3">
    <source>
        <dbReference type="EMBL" id="QDM44028.1"/>
    </source>
</evidence>
<dbReference type="SUPFAM" id="SSF51695">
    <property type="entry name" value="PLC-like phosphodiesterases"/>
    <property type="match status" value="1"/>
</dbReference>
<reference evidence="2 5" key="2">
    <citation type="submission" date="2022-05" db="EMBL/GenBank/DDBJ databases">
        <title>Genome Sequencing of Bee-Associated Microbes.</title>
        <authorList>
            <person name="Dunlap C."/>
        </authorList>
    </citation>
    <scope>NUCLEOTIDE SEQUENCE [LARGE SCALE GENOMIC DNA]</scope>
    <source>
        <strain evidence="2 5">NRRL B-14613</strain>
    </source>
</reference>